<protein>
    <recommendedName>
        <fullName evidence="3">Lipoprotein</fullName>
    </recommendedName>
</protein>
<dbReference type="EMBL" id="QRKD01000017">
    <property type="protein sequence ID" value="RHH87469.1"/>
    <property type="molecule type" value="Genomic_DNA"/>
</dbReference>
<dbReference type="RefSeq" id="WP_025814264.1">
    <property type="nucleotide sequence ID" value="NZ_CAXKYF010000001.1"/>
</dbReference>
<dbReference type="AlphaFoldDB" id="A0A414YMN5"/>
<proteinExistence type="predicted"/>
<name>A0A414YMN5_9BACE</name>
<accession>A0A414YMN5</accession>
<evidence type="ECO:0000313" key="2">
    <source>
        <dbReference type="Proteomes" id="UP000283512"/>
    </source>
</evidence>
<gene>
    <name evidence="1" type="ORF">DW190_15595</name>
</gene>
<organism evidence="1 2">
    <name type="scientific">Bacteroides caccae</name>
    <dbReference type="NCBI Taxonomy" id="47678"/>
    <lineage>
        <taxon>Bacteria</taxon>
        <taxon>Pseudomonadati</taxon>
        <taxon>Bacteroidota</taxon>
        <taxon>Bacteroidia</taxon>
        <taxon>Bacteroidales</taxon>
        <taxon>Bacteroidaceae</taxon>
        <taxon>Bacteroides</taxon>
    </lineage>
</organism>
<sequence length="263" mass="29402">MKSKILTLGVGAAIAATSFSSCDNSNDFPNLAIASEENLVDDETTAISMKKLSQEEQVYIHDMSLLSHNILNDTNAAEAFLNAPLEYARSLGIKSSIDTDDGTVRFLLAICKPEFREAVIKRDIRRFVELCEKYDIFKNANSSNIKLLNHTAITRSKDCVDVQMGFFWIGEWILLGVAYVGAGIDYAALGGPVVCASRTINSEMALQVWDVETQDGSVYELADEYKNHYVQDLVKLVKEKRPEVMERYTDKELIEIIQKTLAI</sequence>
<dbReference type="PROSITE" id="PS51257">
    <property type="entry name" value="PROKAR_LIPOPROTEIN"/>
    <property type="match status" value="1"/>
</dbReference>
<comment type="caution">
    <text evidence="1">The sequence shown here is derived from an EMBL/GenBank/DDBJ whole genome shotgun (WGS) entry which is preliminary data.</text>
</comment>
<evidence type="ECO:0000313" key="1">
    <source>
        <dbReference type="EMBL" id="RHH87469.1"/>
    </source>
</evidence>
<dbReference type="Proteomes" id="UP000283512">
    <property type="component" value="Unassembled WGS sequence"/>
</dbReference>
<evidence type="ECO:0008006" key="3">
    <source>
        <dbReference type="Google" id="ProtNLM"/>
    </source>
</evidence>
<reference evidence="1 2" key="1">
    <citation type="submission" date="2018-08" db="EMBL/GenBank/DDBJ databases">
        <title>A genome reference for cultivated species of the human gut microbiota.</title>
        <authorList>
            <person name="Zou Y."/>
            <person name="Xue W."/>
            <person name="Luo G."/>
        </authorList>
    </citation>
    <scope>NUCLEOTIDE SEQUENCE [LARGE SCALE GENOMIC DNA]</scope>
    <source>
        <strain evidence="1 2">AM16-49B</strain>
    </source>
</reference>